<organism evidence="2 3">
    <name type="scientific">Dendrothele bispora (strain CBS 962.96)</name>
    <dbReference type="NCBI Taxonomy" id="1314807"/>
    <lineage>
        <taxon>Eukaryota</taxon>
        <taxon>Fungi</taxon>
        <taxon>Dikarya</taxon>
        <taxon>Basidiomycota</taxon>
        <taxon>Agaricomycotina</taxon>
        <taxon>Agaricomycetes</taxon>
        <taxon>Agaricomycetidae</taxon>
        <taxon>Agaricales</taxon>
        <taxon>Agaricales incertae sedis</taxon>
        <taxon>Dendrothele</taxon>
    </lineage>
</organism>
<name>A0A4S8MKS6_DENBC</name>
<keyword evidence="3" id="KW-1185">Reference proteome</keyword>
<feature type="region of interest" description="Disordered" evidence="1">
    <location>
        <begin position="55"/>
        <end position="78"/>
    </location>
</feature>
<dbReference type="Proteomes" id="UP000297245">
    <property type="component" value="Unassembled WGS sequence"/>
</dbReference>
<dbReference type="PRINTS" id="PR00368">
    <property type="entry name" value="FADPNR"/>
</dbReference>
<protein>
    <recommendedName>
        <fullName evidence="4">FAD/NAD(P)-binding domain-containing protein</fullName>
    </recommendedName>
</protein>
<gene>
    <name evidence="2" type="ORF">K435DRAFT_791784</name>
</gene>
<evidence type="ECO:0008006" key="4">
    <source>
        <dbReference type="Google" id="ProtNLM"/>
    </source>
</evidence>
<dbReference type="Gene3D" id="3.50.50.60">
    <property type="entry name" value="FAD/NAD(P)-binding domain"/>
    <property type="match status" value="2"/>
</dbReference>
<reference evidence="2 3" key="1">
    <citation type="journal article" date="2019" name="Nat. Ecol. Evol.">
        <title>Megaphylogeny resolves global patterns of mushroom evolution.</title>
        <authorList>
            <person name="Varga T."/>
            <person name="Krizsan K."/>
            <person name="Foldi C."/>
            <person name="Dima B."/>
            <person name="Sanchez-Garcia M."/>
            <person name="Sanchez-Ramirez S."/>
            <person name="Szollosi G.J."/>
            <person name="Szarkandi J.G."/>
            <person name="Papp V."/>
            <person name="Albert L."/>
            <person name="Andreopoulos W."/>
            <person name="Angelini C."/>
            <person name="Antonin V."/>
            <person name="Barry K.W."/>
            <person name="Bougher N.L."/>
            <person name="Buchanan P."/>
            <person name="Buyck B."/>
            <person name="Bense V."/>
            <person name="Catcheside P."/>
            <person name="Chovatia M."/>
            <person name="Cooper J."/>
            <person name="Damon W."/>
            <person name="Desjardin D."/>
            <person name="Finy P."/>
            <person name="Geml J."/>
            <person name="Haridas S."/>
            <person name="Hughes K."/>
            <person name="Justo A."/>
            <person name="Karasinski D."/>
            <person name="Kautmanova I."/>
            <person name="Kiss B."/>
            <person name="Kocsube S."/>
            <person name="Kotiranta H."/>
            <person name="LaButti K.M."/>
            <person name="Lechner B.E."/>
            <person name="Liimatainen K."/>
            <person name="Lipzen A."/>
            <person name="Lukacs Z."/>
            <person name="Mihaltcheva S."/>
            <person name="Morgado L.N."/>
            <person name="Niskanen T."/>
            <person name="Noordeloos M.E."/>
            <person name="Ohm R.A."/>
            <person name="Ortiz-Santana B."/>
            <person name="Ovrebo C."/>
            <person name="Racz N."/>
            <person name="Riley R."/>
            <person name="Savchenko A."/>
            <person name="Shiryaev A."/>
            <person name="Soop K."/>
            <person name="Spirin V."/>
            <person name="Szebenyi C."/>
            <person name="Tomsovsky M."/>
            <person name="Tulloss R.E."/>
            <person name="Uehling J."/>
            <person name="Grigoriev I.V."/>
            <person name="Vagvolgyi C."/>
            <person name="Papp T."/>
            <person name="Martin F.M."/>
            <person name="Miettinen O."/>
            <person name="Hibbett D.S."/>
            <person name="Nagy L.G."/>
        </authorList>
    </citation>
    <scope>NUCLEOTIDE SEQUENCE [LARGE SCALE GENOMIC DNA]</scope>
    <source>
        <strain evidence="2 3">CBS 962.96</strain>
    </source>
</reference>
<dbReference type="OrthoDB" id="3127165at2759"/>
<dbReference type="InterPro" id="IPR036188">
    <property type="entry name" value="FAD/NAD-bd_sf"/>
</dbReference>
<evidence type="ECO:0000256" key="1">
    <source>
        <dbReference type="SAM" id="MobiDB-lite"/>
    </source>
</evidence>
<dbReference type="AlphaFoldDB" id="A0A4S8MKS6"/>
<dbReference type="EMBL" id="ML179067">
    <property type="protein sequence ID" value="THV03440.1"/>
    <property type="molecule type" value="Genomic_DNA"/>
</dbReference>
<sequence length="411" mass="44262">MTEASSSTTAILHGAWPLGDPFNSNGNSNSRTIIPIGTASETTYLDEVVKYGSSSTASASHGSSSTQATITTSTSTTCTNSRLEEKHIMMALQAMEVQRYTGHASRGSGSNASYHAHQRRLGLRNPTLCQFQRRGWWSDRVSCSLDPPNFNSNSGPDLDLHPQCGQLGHSIITHMISSIQTTTTSTSFSAKTFSGSNVDFFESSALQRGPSYYTDSLFSQSLRSTPKFSFPTLFNPRPGNHDTTTGLTMSPLSNKKVDESSKVHFQAVFIRSQPTIYLVQANLKSVLFEGLMGNGFTAGGQHGATVNGQEDEEFETANTVIVAPGASAKEVGIERQRGVIGKAGLVLVRFLTGPFQFSGTKPLAVIGGGDSAAKEAPYYPPEHHSYRMSGQQRAVEEPLGLGTFSRARRKI</sequence>
<evidence type="ECO:0000313" key="2">
    <source>
        <dbReference type="EMBL" id="THV03440.1"/>
    </source>
</evidence>
<evidence type="ECO:0000313" key="3">
    <source>
        <dbReference type="Proteomes" id="UP000297245"/>
    </source>
</evidence>
<proteinExistence type="predicted"/>
<accession>A0A4S8MKS6</accession>